<proteinExistence type="predicted"/>
<feature type="region of interest" description="Disordered" evidence="1">
    <location>
        <begin position="163"/>
        <end position="191"/>
    </location>
</feature>
<accession>A0A2P5HHY1</accession>
<keyword evidence="3" id="KW-1185">Reference proteome</keyword>
<reference evidence="2" key="1">
    <citation type="submission" date="2017-09" db="EMBL/GenBank/DDBJ databases">
        <title>Polyketide synthases of a Diaporthe helianthi virulent isolate.</title>
        <authorList>
            <person name="Baroncelli R."/>
        </authorList>
    </citation>
    <scope>NUCLEOTIDE SEQUENCE [LARGE SCALE GENOMIC DNA]</scope>
    <source>
        <strain evidence="2">7/96</strain>
    </source>
</reference>
<dbReference type="InParanoid" id="A0A2P5HHY1"/>
<sequence length="191" mass="20967">MQKENERQFPRGLHWRPPVKRTSRATLSDGWVRKFPISADGGRRSTSFPRNELGRHGGGGKGAAVRRNIEARFAKAREVKGVLYVGYEAWCSTTGEGSRGEEERGRAAVESSKDRRWQIRGPGQVREWGAPGRWRRIGRSRLFVEGCMAALLHGCTERSADGLLSQGGGRRSSGAGWSSSGGGEVVAQMQD</sequence>
<evidence type="ECO:0000313" key="3">
    <source>
        <dbReference type="Proteomes" id="UP000094444"/>
    </source>
</evidence>
<comment type="caution">
    <text evidence="2">The sequence shown here is derived from an EMBL/GenBank/DDBJ whole genome shotgun (WGS) entry which is preliminary data.</text>
</comment>
<dbReference type="EMBL" id="MAVT02001951">
    <property type="protein sequence ID" value="POS69857.1"/>
    <property type="molecule type" value="Genomic_DNA"/>
</dbReference>
<feature type="region of interest" description="Disordered" evidence="1">
    <location>
        <begin position="39"/>
        <end position="62"/>
    </location>
</feature>
<evidence type="ECO:0000313" key="2">
    <source>
        <dbReference type="EMBL" id="POS69857.1"/>
    </source>
</evidence>
<evidence type="ECO:0000256" key="1">
    <source>
        <dbReference type="SAM" id="MobiDB-lite"/>
    </source>
</evidence>
<protein>
    <submittedName>
        <fullName evidence="2">Uncharacterized protein</fullName>
    </submittedName>
</protein>
<dbReference type="AlphaFoldDB" id="A0A2P5HHY1"/>
<gene>
    <name evidence="2" type="ORF">DHEL01_v211749</name>
</gene>
<feature type="compositionally biased region" description="Basic and acidic residues" evidence="1">
    <location>
        <begin position="98"/>
        <end position="114"/>
    </location>
</feature>
<name>A0A2P5HHY1_DIAHE</name>
<dbReference type="Proteomes" id="UP000094444">
    <property type="component" value="Unassembled WGS sequence"/>
</dbReference>
<feature type="region of interest" description="Disordered" evidence="1">
    <location>
        <begin position="94"/>
        <end position="114"/>
    </location>
</feature>
<organism evidence="2 3">
    <name type="scientific">Diaporthe helianthi</name>
    <dbReference type="NCBI Taxonomy" id="158607"/>
    <lineage>
        <taxon>Eukaryota</taxon>
        <taxon>Fungi</taxon>
        <taxon>Dikarya</taxon>
        <taxon>Ascomycota</taxon>
        <taxon>Pezizomycotina</taxon>
        <taxon>Sordariomycetes</taxon>
        <taxon>Sordariomycetidae</taxon>
        <taxon>Diaporthales</taxon>
        <taxon>Diaporthaceae</taxon>
        <taxon>Diaporthe</taxon>
    </lineage>
</organism>